<dbReference type="eggNOG" id="arCOG02265">
    <property type="taxonomic scope" value="Archaea"/>
</dbReference>
<dbReference type="SUPFAM" id="SSF143865">
    <property type="entry name" value="CorA soluble domain-like"/>
    <property type="match status" value="1"/>
</dbReference>
<dbReference type="Gene3D" id="1.20.58.340">
    <property type="entry name" value="Magnesium transport protein CorA, transmembrane region"/>
    <property type="match status" value="1"/>
</dbReference>
<evidence type="ECO:0000256" key="4">
    <source>
        <dbReference type="ARBA" id="ARBA00022475"/>
    </source>
</evidence>
<evidence type="ECO:0000256" key="11">
    <source>
        <dbReference type="ARBA" id="ARBA00045497"/>
    </source>
</evidence>
<dbReference type="HOGENOM" id="CLU_1021644_0_0_2"/>
<feature type="transmembrane region" description="Helical" evidence="12">
    <location>
        <begin position="246"/>
        <end position="266"/>
    </location>
</feature>
<dbReference type="InterPro" id="IPR045861">
    <property type="entry name" value="CorA_cytoplasmic_dom"/>
</dbReference>
<comment type="similarity">
    <text evidence="2">Belongs to the CorA metal ion transporter (MIT) (TC 1.A.35) family.</text>
</comment>
<comment type="function">
    <text evidence="11">Mediates influx of magnesium ions. Alternates between open and closed states. Activated by low cytoplasmic Mg(2+) levels. Inactive when cytoplasmic Mg(2+) levels are high.</text>
</comment>
<keyword evidence="14" id="KW-1185">Reference proteome</keyword>
<evidence type="ECO:0000256" key="10">
    <source>
        <dbReference type="ARBA" id="ARBA00034269"/>
    </source>
</evidence>
<evidence type="ECO:0000256" key="6">
    <source>
        <dbReference type="ARBA" id="ARBA00022842"/>
    </source>
</evidence>
<dbReference type="InterPro" id="IPR045863">
    <property type="entry name" value="CorA_TM1_TM2"/>
</dbReference>
<dbReference type="GO" id="GO:0050897">
    <property type="term" value="F:cobalt ion binding"/>
    <property type="evidence" value="ECO:0007669"/>
    <property type="project" value="TreeGrafter"/>
</dbReference>
<keyword evidence="7 12" id="KW-1133">Transmembrane helix</keyword>
<evidence type="ECO:0000256" key="5">
    <source>
        <dbReference type="ARBA" id="ARBA00022692"/>
    </source>
</evidence>
<evidence type="ECO:0000256" key="7">
    <source>
        <dbReference type="ARBA" id="ARBA00022989"/>
    </source>
</evidence>
<comment type="catalytic activity">
    <reaction evidence="10">
        <text>Mg(2+)(in) = Mg(2+)(out)</text>
        <dbReference type="Rhea" id="RHEA:29827"/>
        <dbReference type="ChEBI" id="CHEBI:18420"/>
    </reaction>
</comment>
<evidence type="ECO:0000256" key="12">
    <source>
        <dbReference type="SAM" id="Phobius"/>
    </source>
</evidence>
<comment type="subcellular location">
    <subcellularLocation>
        <location evidence="1">Cell membrane</location>
        <topology evidence="1">Multi-pass membrane protein</topology>
    </subcellularLocation>
</comment>
<name>D7D824_STAHD</name>
<dbReference type="Pfam" id="PF01544">
    <property type="entry name" value="CorA"/>
    <property type="match status" value="1"/>
</dbReference>
<proteinExistence type="inferred from homology"/>
<dbReference type="KEGG" id="shc:Shell_0807"/>
<dbReference type="GO" id="GO:0005886">
    <property type="term" value="C:plasma membrane"/>
    <property type="evidence" value="ECO:0007669"/>
    <property type="project" value="UniProtKB-SubCell"/>
</dbReference>
<dbReference type="PANTHER" id="PTHR46494">
    <property type="entry name" value="CORA FAMILY METAL ION TRANSPORTER (EUROFUNG)"/>
    <property type="match status" value="1"/>
</dbReference>
<accession>D7D824</accession>
<dbReference type="GO" id="GO:0000287">
    <property type="term" value="F:magnesium ion binding"/>
    <property type="evidence" value="ECO:0007669"/>
    <property type="project" value="TreeGrafter"/>
</dbReference>
<keyword evidence="6" id="KW-0460">Magnesium</keyword>
<evidence type="ECO:0000256" key="1">
    <source>
        <dbReference type="ARBA" id="ARBA00004651"/>
    </source>
</evidence>
<feature type="transmembrane region" description="Helical" evidence="12">
    <location>
        <begin position="215"/>
        <end position="234"/>
    </location>
</feature>
<reference evidence="14" key="1">
    <citation type="submission" date="2010-05" db="EMBL/GenBank/DDBJ databases">
        <title>Complete sequence of Staphylothermus hellenicus DSM 12710.</title>
        <authorList>
            <consortium name="US DOE Joint Genome Institute"/>
            <person name="Lucas S."/>
            <person name="Copeland A."/>
            <person name="Lapidus A."/>
            <person name="Cheng J.-F."/>
            <person name="Bruce D."/>
            <person name="Goodwin L."/>
            <person name="Pitluck S."/>
            <person name="Davenport K."/>
            <person name="Detter J.C."/>
            <person name="Han C."/>
            <person name="Tapia R."/>
            <person name="Larimer F."/>
            <person name="Land M."/>
            <person name="Hauser L."/>
            <person name="Kyrpides N."/>
            <person name="Mikhailova N."/>
            <person name="Anderson I.J."/>
            <person name="Woyke T."/>
        </authorList>
    </citation>
    <scope>NUCLEOTIDE SEQUENCE [LARGE SCALE GENOMIC DNA]</scope>
    <source>
        <strain evidence="14">DSM 12710 / JCM 10830 / BK20S6-10-b1 / P8</strain>
    </source>
</reference>
<dbReference type="GO" id="GO:0015087">
    <property type="term" value="F:cobalt ion transmembrane transporter activity"/>
    <property type="evidence" value="ECO:0007669"/>
    <property type="project" value="TreeGrafter"/>
</dbReference>
<dbReference type="EMBL" id="CP002051">
    <property type="protein sequence ID" value="ADI31920.1"/>
    <property type="molecule type" value="Genomic_DNA"/>
</dbReference>
<dbReference type="GO" id="GO:0015095">
    <property type="term" value="F:magnesium ion transmembrane transporter activity"/>
    <property type="evidence" value="ECO:0007669"/>
    <property type="project" value="TreeGrafter"/>
</dbReference>
<evidence type="ECO:0000256" key="9">
    <source>
        <dbReference type="ARBA" id="ARBA00023136"/>
    </source>
</evidence>
<dbReference type="AlphaFoldDB" id="D7D824"/>
<keyword evidence="8" id="KW-0406">Ion transport</keyword>
<protein>
    <submittedName>
        <fullName evidence="13">Mg2 transporter protein CorA family protein</fullName>
    </submittedName>
</protein>
<reference evidence="13 14" key="2">
    <citation type="journal article" date="2011" name="Stand. Genomic Sci.">
        <title>Complete genome sequence of Staphylothermus hellenicus P8.</title>
        <authorList>
            <person name="Anderson I."/>
            <person name="Wirth R."/>
            <person name="Lucas S."/>
            <person name="Copeland A."/>
            <person name="Lapidus A."/>
            <person name="Cheng J.F."/>
            <person name="Goodwin L."/>
            <person name="Pitluck S."/>
            <person name="Davenport K."/>
            <person name="Detter J.C."/>
            <person name="Han C."/>
            <person name="Tapia R."/>
            <person name="Land M."/>
            <person name="Hauser L."/>
            <person name="Pati A."/>
            <person name="Mikhailova N."/>
            <person name="Woyke T."/>
            <person name="Klenk H.P."/>
            <person name="Kyrpides N."/>
            <person name="Ivanova N."/>
        </authorList>
    </citation>
    <scope>NUCLEOTIDE SEQUENCE [LARGE SCALE GENOMIC DNA]</scope>
    <source>
        <strain evidence="14">DSM 12710 / JCM 10830 / BK20S6-10-b1 / P8</strain>
    </source>
</reference>
<dbReference type="OrthoDB" id="28779at2157"/>
<dbReference type="Proteomes" id="UP000002573">
    <property type="component" value="Chromosome"/>
</dbReference>
<dbReference type="SUPFAM" id="SSF144083">
    <property type="entry name" value="Magnesium transport protein CorA, transmembrane region"/>
    <property type="match status" value="1"/>
</dbReference>
<keyword evidence="4" id="KW-1003">Cell membrane</keyword>
<evidence type="ECO:0000256" key="2">
    <source>
        <dbReference type="ARBA" id="ARBA00009765"/>
    </source>
</evidence>
<sequence>MANTHRELCIDRNGEITSNCKDSRWVHKFTLPQECQKYFSFKAQAPLKIVFPIAYNNSLRRLCIKIDENRVQSYSSKYLKGLIEEIASILPKLGELNAYTVLYTIYRTIMSYYHEELSRSDQEIEEIINNVMKGRPVYDPIVRTYNKLSKLHRGVHGLIYSLQKLSRIYDELKELADEAIMLENMYSTSIDRVTQAFNMYYTLIGEKTNRVVTKLTIISAIFLPLTLITGIYGMNFKYMPELYHPLGYYTTLAVMGTIAVGELVYFKIKKWI</sequence>
<keyword evidence="9 12" id="KW-0472">Membrane</keyword>
<evidence type="ECO:0000313" key="14">
    <source>
        <dbReference type="Proteomes" id="UP000002573"/>
    </source>
</evidence>
<dbReference type="RefSeq" id="WP_013143118.1">
    <property type="nucleotide sequence ID" value="NC_014205.1"/>
</dbReference>
<dbReference type="FunFam" id="1.20.58.340:FF:000004">
    <property type="entry name" value="Magnesium transport protein CorA"/>
    <property type="match status" value="1"/>
</dbReference>
<evidence type="ECO:0000256" key="8">
    <source>
        <dbReference type="ARBA" id="ARBA00023065"/>
    </source>
</evidence>
<dbReference type="InterPro" id="IPR002523">
    <property type="entry name" value="MgTranspt_CorA/ZnTranspt_ZntB"/>
</dbReference>
<keyword evidence="5 12" id="KW-0812">Transmembrane</keyword>
<keyword evidence="3" id="KW-0813">Transport</keyword>
<dbReference type="PANTHER" id="PTHR46494:SF1">
    <property type="entry name" value="CORA FAMILY METAL ION TRANSPORTER (EUROFUNG)"/>
    <property type="match status" value="1"/>
</dbReference>
<dbReference type="GeneID" id="9234096"/>
<organism evidence="13 14">
    <name type="scientific">Staphylothermus hellenicus (strain DSM 12710 / JCM 10830 / BK20S6-10-b1 / P8)</name>
    <dbReference type="NCBI Taxonomy" id="591019"/>
    <lineage>
        <taxon>Archaea</taxon>
        <taxon>Thermoproteota</taxon>
        <taxon>Thermoprotei</taxon>
        <taxon>Desulfurococcales</taxon>
        <taxon>Desulfurococcaceae</taxon>
        <taxon>Staphylothermus</taxon>
    </lineage>
</organism>
<evidence type="ECO:0000256" key="3">
    <source>
        <dbReference type="ARBA" id="ARBA00022448"/>
    </source>
</evidence>
<gene>
    <name evidence="13" type="ordered locus">Shell_0807</name>
</gene>
<evidence type="ECO:0000313" key="13">
    <source>
        <dbReference type="EMBL" id="ADI31920.1"/>
    </source>
</evidence>
<dbReference type="STRING" id="591019.Shell_0807"/>